<dbReference type="EMBL" id="WOCE01000019">
    <property type="protein sequence ID" value="KAE9592836.1"/>
    <property type="molecule type" value="Genomic_DNA"/>
</dbReference>
<keyword evidence="1" id="KW-0472">Membrane</keyword>
<organism evidence="2 3">
    <name type="scientific">Lupinus albus</name>
    <name type="common">White lupine</name>
    <name type="synonym">Lupinus termis</name>
    <dbReference type="NCBI Taxonomy" id="3870"/>
    <lineage>
        <taxon>Eukaryota</taxon>
        <taxon>Viridiplantae</taxon>
        <taxon>Streptophyta</taxon>
        <taxon>Embryophyta</taxon>
        <taxon>Tracheophyta</taxon>
        <taxon>Spermatophyta</taxon>
        <taxon>Magnoliopsida</taxon>
        <taxon>eudicotyledons</taxon>
        <taxon>Gunneridae</taxon>
        <taxon>Pentapetalae</taxon>
        <taxon>rosids</taxon>
        <taxon>fabids</taxon>
        <taxon>Fabales</taxon>
        <taxon>Fabaceae</taxon>
        <taxon>Papilionoideae</taxon>
        <taxon>50 kb inversion clade</taxon>
        <taxon>genistoids sensu lato</taxon>
        <taxon>core genistoids</taxon>
        <taxon>Genisteae</taxon>
        <taxon>Lupinus</taxon>
    </lineage>
</organism>
<feature type="transmembrane region" description="Helical" evidence="1">
    <location>
        <begin position="6"/>
        <end position="32"/>
    </location>
</feature>
<comment type="caution">
    <text evidence="2">The sequence shown here is derived from an EMBL/GenBank/DDBJ whole genome shotgun (WGS) entry which is preliminary data.</text>
</comment>
<accession>A0A6A4NGN7</accession>
<keyword evidence="3" id="KW-1185">Reference proteome</keyword>
<protein>
    <submittedName>
        <fullName evidence="2">Uncharacterized protein</fullName>
    </submittedName>
</protein>
<evidence type="ECO:0000313" key="2">
    <source>
        <dbReference type="EMBL" id="KAE9592836.1"/>
    </source>
</evidence>
<dbReference type="Proteomes" id="UP000447434">
    <property type="component" value="Chromosome 19"/>
</dbReference>
<reference evidence="3" key="1">
    <citation type="journal article" date="2020" name="Nat. Commun.">
        <title>Genome sequence of the cluster root forming white lupin.</title>
        <authorList>
            <person name="Hufnagel B."/>
            <person name="Marques A."/>
            <person name="Soriano A."/>
            <person name="Marques L."/>
            <person name="Divol F."/>
            <person name="Doumas P."/>
            <person name="Sallet E."/>
            <person name="Mancinotti D."/>
            <person name="Carrere S."/>
            <person name="Marande W."/>
            <person name="Arribat S."/>
            <person name="Keller J."/>
            <person name="Huneau C."/>
            <person name="Blein T."/>
            <person name="Aime D."/>
            <person name="Laguerre M."/>
            <person name="Taylor J."/>
            <person name="Schubert V."/>
            <person name="Nelson M."/>
            <person name="Geu-Flores F."/>
            <person name="Crespi M."/>
            <person name="Gallardo-Guerrero K."/>
            <person name="Delaux P.-M."/>
            <person name="Salse J."/>
            <person name="Berges H."/>
            <person name="Guyot R."/>
            <person name="Gouzy J."/>
            <person name="Peret B."/>
        </authorList>
    </citation>
    <scope>NUCLEOTIDE SEQUENCE [LARGE SCALE GENOMIC DNA]</scope>
    <source>
        <strain evidence="3">cv. Amiga</strain>
    </source>
</reference>
<name>A0A6A4NGN7_LUPAL</name>
<gene>
    <name evidence="2" type="ORF">Lalb_Chr19g0133411</name>
</gene>
<dbReference type="AlphaFoldDB" id="A0A6A4NGN7"/>
<proteinExistence type="predicted"/>
<sequence length="53" mass="6429">MLVWMIFYIILINTCIKISTCMISVRFSYIYLNLFRAILRRPDAFVFVYDEPD</sequence>
<evidence type="ECO:0000313" key="3">
    <source>
        <dbReference type="Proteomes" id="UP000447434"/>
    </source>
</evidence>
<evidence type="ECO:0000256" key="1">
    <source>
        <dbReference type="SAM" id="Phobius"/>
    </source>
</evidence>
<keyword evidence="1" id="KW-1133">Transmembrane helix</keyword>
<keyword evidence="1" id="KW-0812">Transmembrane</keyword>